<dbReference type="PATRIC" id="fig|1330534.3.peg.2684"/>
<dbReference type="PIRSF" id="PIRSF008502">
    <property type="entry name" value="UCP008502"/>
    <property type="match status" value="1"/>
</dbReference>
<dbReference type="SUPFAM" id="SSF160379">
    <property type="entry name" value="SP0830-like"/>
    <property type="match status" value="1"/>
</dbReference>
<dbReference type="InterPro" id="IPR012545">
    <property type="entry name" value="DUF1697"/>
</dbReference>
<evidence type="ECO:0000313" key="2">
    <source>
        <dbReference type="Proteomes" id="UP000016860"/>
    </source>
</evidence>
<dbReference type="Pfam" id="PF08002">
    <property type="entry name" value="DUF1697"/>
    <property type="match status" value="1"/>
</dbReference>
<dbReference type="PANTHER" id="PTHR36439:SF1">
    <property type="entry name" value="DUF1697 DOMAIN-CONTAINING PROTEIN"/>
    <property type="match status" value="1"/>
</dbReference>
<comment type="caution">
    <text evidence="1">The sequence shown here is derived from an EMBL/GenBank/DDBJ whole genome shotgun (WGS) entry which is preliminary data.</text>
</comment>
<dbReference type="Proteomes" id="UP000016860">
    <property type="component" value="Unassembled WGS sequence"/>
</dbReference>
<gene>
    <name evidence="1" type="ORF">L323_13520</name>
</gene>
<sequence>MPEKEAEPLERCIVHDEWDKDTIWRAYNMIVYIAFLRGINVGGKNIIKMADLKQVFESIGLCEVKTYIQSGNVLFKSNEAEESLCDKIEHKIGAVFGIPVNVILRTSTELEHIILNCPFSKDEIIEAETLSKVESLYVALLTHNPLKEKIEYINVYRSESDKYHIVGRDIYLLFHHSIRNSKLSNNLYKLNVSTTVRNWKTLSKLAVLAKTMQI</sequence>
<dbReference type="STRING" id="1330534.L323_13520"/>
<proteinExistence type="predicted"/>
<name>U4QZX5_9FIRM</name>
<dbReference type="PANTHER" id="PTHR36439">
    <property type="entry name" value="BLL4334 PROTEIN"/>
    <property type="match status" value="1"/>
</dbReference>
<dbReference type="Gene3D" id="3.30.70.1280">
    <property type="entry name" value="SP0830-like domains"/>
    <property type="match status" value="1"/>
</dbReference>
<protein>
    <recommendedName>
        <fullName evidence="3">DUF1697 domain-containing protein</fullName>
    </recommendedName>
</protein>
<dbReference type="EMBL" id="ATAY01000063">
    <property type="protein sequence ID" value="EPR10562.1"/>
    <property type="molecule type" value="Genomic_DNA"/>
</dbReference>
<dbReference type="AlphaFoldDB" id="U4QZX5"/>
<accession>U4QZX5</accession>
<organism evidence="1 2">
    <name type="scientific">Ruminiclostridium papyrosolvens C7</name>
    <dbReference type="NCBI Taxonomy" id="1330534"/>
    <lineage>
        <taxon>Bacteria</taxon>
        <taxon>Bacillati</taxon>
        <taxon>Bacillota</taxon>
        <taxon>Clostridia</taxon>
        <taxon>Eubacteriales</taxon>
        <taxon>Oscillospiraceae</taxon>
        <taxon>Ruminiclostridium</taxon>
    </lineage>
</organism>
<reference evidence="1 2" key="1">
    <citation type="journal article" date="2013" name="Genome Announc.">
        <title>Draft Genome Sequence of the Cellulolytic Bacterium Clostridium papyrosolvens C7 (ATCC 700395).</title>
        <authorList>
            <person name="Zepeda V."/>
            <person name="Dassa B."/>
            <person name="Borovok I."/>
            <person name="Lamed R."/>
            <person name="Bayer E.A."/>
            <person name="Cate J.H."/>
        </authorList>
    </citation>
    <scope>NUCLEOTIDE SEQUENCE [LARGE SCALE GENOMIC DNA]</scope>
    <source>
        <strain evidence="1 2">C7</strain>
    </source>
</reference>
<evidence type="ECO:0008006" key="3">
    <source>
        <dbReference type="Google" id="ProtNLM"/>
    </source>
</evidence>
<evidence type="ECO:0000313" key="1">
    <source>
        <dbReference type="EMBL" id="EPR10562.1"/>
    </source>
</evidence>